<gene>
    <name evidence="3" type="ORF">CRU78_06375</name>
</gene>
<dbReference type="Gene3D" id="1.20.1600.10">
    <property type="entry name" value="Outer membrane efflux proteins (OEP)"/>
    <property type="match status" value="1"/>
</dbReference>
<evidence type="ECO:0000313" key="3">
    <source>
        <dbReference type="EMBL" id="MQM30173.1"/>
    </source>
</evidence>
<comment type="subcellular location">
    <subcellularLocation>
        <location evidence="2">Cell membrane</location>
        <topology evidence="2">Lipid-anchor</topology>
    </subcellularLocation>
</comment>
<dbReference type="NCBIfam" id="TIGR01845">
    <property type="entry name" value="outer_NodT"/>
    <property type="match status" value="1"/>
</dbReference>
<sequence length="486" mass="51000">MKAPACLALSTALLLAACAVGPDYRRPEVVTPAAFKEAGNWKLAKPGDDEARGNWWEIYGDAELNALVGQIAISNQNVLAAAAQYRQALALLGTARAAYYPTVTAGLSGTRAQAATSSPGATSTTTGNSNAIIETGRLSYNLGWEADIWGQIRRNVESTGASAQASNADLRSALLSAQATLVQTYIQLRANDAQQALLQESIAAYQRALQVTRNRYAAGVAGRVDVALAETQLESTQAQAIDLGIQRAQYEHAIAVLIGTAPADFQLKPVAGLPLLPPVPVALPSALLERRPDIAAAERRVAAANAQIGVAQAAFFPALTLSSSGGYQNFDLANLLASPIRFWSVGAAVALTLFDGGAHLAQKESTVAGYDVSVASYRQTVLAAFQEVEDNLAALRVLANEAVVQQTATKSAEEVVRLTRNQYRAGTVSYLNVVIAQAAALAAQRNSLDIASRQLLANATLVKALGGSWQESGQESEYRSGPDGGQ</sequence>
<dbReference type="EMBL" id="PDHS01000135">
    <property type="protein sequence ID" value="MQM30173.1"/>
    <property type="molecule type" value="Genomic_DNA"/>
</dbReference>
<feature type="signal peptide" evidence="2">
    <location>
        <begin position="1"/>
        <end position="19"/>
    </location>
</feature>
<comment type="similarity">
    <text evidence="1 2">Belongs to the outer membrane factor (OMF) (TC 1.B.17) family.</text>
</comment>
<dbReference type="InterPro" id="IPR003423">
    <property type="entry name" value="OMP_efflux"/>
</dbReference>
<dbReference type="Pfam" id="PF02321">
    <property type="entry name" value="OEP"/>
    <property type="match status" value="2"/>
</dbReference>
<feature type="chain" id="PRO_5025714366" evidence="2">
    <location>
        <begin position="20"/>
        <end position="486"/>
    </location>
</feature>
<keyword evidence="2" id="KW-0564">Palmitate</keyword>
<evidence type="ECO:0000256" key="1">
    <source>
        <dbReference type="ARBA" id="ARBA00007613"/>
    </source>
</evidence>
<organism evidence="3 4">
    <name type="scientific">Candidatus Accumulibacter phosphatis</name>
    <dbReference type="NCBI Taxonomy" id="327160"/>
    <lineage>
        <taxon>Bacteria</taxon>
        <taxon>Pseudomonadati</taxon>
        <taxon>Pseudomonadota</taxon>
        <taxon>Betaproteobacteria</taxon>
        <taxon>Candidatus Accumulibacter</taxon>
    </lineage>
</organism>
<dbReference type="GO" id="GO:0005886">
    <property type="term" value="C:plasma membrane"/>
    <property type="evidence" value="ECO:0007669"/>
    <property type="project" value="UniProtKB-SubCell"/>
</dbReference>
<keyword evidence="2" id="KW-1134">Transmembrane beta strand</keyword>
<dbReference type="PANTHER" id="PTHR30203">
    <property type="entry name" value="OUTER MEMBRANE CATION EFFLUX PROTEIN"/>
    <property type="match status" value="1"/>
</dbReference>
<keyword evidence="2" id="KW-0449">Lipoprotein</keyword>
<dbReference type="InterPro" id="IPR010131">
    <property type="entry name" value="MdtP/NodT-like"/>
</dbReference>
<keyword evidence="2" id="KW-0732">Signal</keyword>
<dbReference type="Gene3D" id="2.20.200.10">
    <property type="entry name" value="Outer membrane efflux proteins (OEP)"/>
    <property type="match status" value="1"/>
</dbReference>
<keyword evidence="2" id="KW-0472">Membrane</keyword>
<dbReference type="AlphaFoldDB" id="A0A6A7RRI5"/>
<keyword evidence="2" id="KW-0812">Transmembrane</keyword>
<dbReference type="PANTHER" id="PTHR30203:SF33">
    <property type="entry name" value="BLR4455 PROTEIN"/>
    <property type="match status" value="1"/>
</dbReference>
<dbReference type="SUPFAM" id="SSF56954">
    <property type="entry name" value="Outer membrane efflux proteins (OEP)"/>
    <property type="match status" value="1"/>
</dbReference>
<reference evidence="3 4" key="1">
    <citation type="submission" date="2017-09" db="EMBL/GenBank/DDBJ databases">
        <title>Metagenomic Analysis Reveals Denitrifying Candidatus Accumulibacter and Flanking Population as a Source of N2O.</title>
        <authorList>
            <person name="Gao H."/>
            <person name="Mao Y."/>
            <person name="Zhao X."/>
            <person name="Liu W.-T."/>
            <person name="Zhang T."/>
            <person name="Wells G."/>
        </authorList>
    </citation>
    <scope>NUCLEOTIDE SEQUENCE [LARGE SCALE GENOMIC DNA]</scope>
    <source>
        <strain evidence="3">CANDO_2_IC</strain>
    </source>
</reference>
<dbReference type="PROSITE" id="PS51257">
    <property type="entry name" value="PROKAR_LIPOPROTEIN"/>
    <property type="match status" value="1"/>
</dbReference>
<dbReference type="Proteomes" id="UP000342300">
    <property type="component" value="Unassembled WGS sequence"/>
</dbReference>
<dbReference type="GO" id="GO:0015562">
    <property type="term" value="F:efflux transmembrane transporter activity"/>
    <property type="evidence" value="ECO:0007669"/>
    <property type="project" value="InterPro"/>
</dbReference>
<proteinExistence type="inferred from homology"/>
<evidence type="ECO:0000313" key="4">
    <source>
        <dbReference type="Proteomes" id="UP000342300"/>
    </source>
</evidence>
<accession>A0A6A7RRI5</accession>
<evidence type="ECO:0000256" key="2">
    <source>
        <dbReference type="RuleBase" id="RU362097"/>
    </source>
</evidence>
<protein>
    <submittedName>
        <fullName evidence="3">RND transporter</fullName>
    </submittedName>
</protein>
<name>A0A6A7RRI5_9PROT</name>
<comment type="caution">
    <text evidence="3">The sequence shown here is derived from an EMBL/GenBank/DDBJ whole genome shotgun (WGS) entry which is preliminary data.</text>
</comment>